<feature type="region of interest" description="Disordered" evidence="1">
    <location>
        <begin position="54"/>
        <end position="103"/>
    </location>
</feature>
<evidence type="ECO:0000313" key="3">
    <source>
        <dbReference type="Proteomes" id="UP001577267"/>
    </source>
</evidence>
<evidence type="ECO:0000256" key="1">
    <source>
        <dbReference type="SAM" id="MobiDB-lite"/>
    </source>
</evidence>
<keyword evidence="3" id="KW-1185">Reference proteome</keyword>
<dbReference type="EMBL" id="JBHGBT010000046">
    <property type="protein sequence ID" value="MFB4197736.1"/>
    <property type="molecule type" value="Genomic_DNA"/>
</dbReference>
<accession>A0ABV4ZUD4</accession>
<feature type="compositionally biased region" description="Basic and acidic residues" evidence="1">
    <location>
        <begin position="61"/>
        <end position="74"/>
    </location>
</feature>
<name>A0ABV4ZUD4_9ACTN</name>
<feature type="region of interest" description="Disordered" evidence="1">
    <location>
        <begin position="150"/>
        <end position="192"/>
    </location>
</feature>
<organism evidence="2 3">
    <name type="scientific">Streptomyces carpaticus</name>
    <dbReference type="NCBI Taxonomy" id="285558"/>
    <lineage>
        <taxon>Bacteria</taxon>
        <taxon>Bacillati</taxon>
        <taxon>Actinomycetota</taxon>
        <taxon>Actinomycetes</taxon>
        <taxon>Kitasatosporales</taxon>
        <taxon>Streptomycetaceae</taxon>
        <taxon>Streptomyces</taxon>
    </lineage>
</organism>
<evidence type="ECO:0000313" key="2">
    <source>
        <dbReference type="EMBL" id="MFB4197736.1"/>
    </source>
</evidence>
<reference evidence="2 3" key="1">
    <citation type="submission" date="2024-09" db="EMBL/GenBank/DDBJ databases">
        <title>Draft genome sequence of multifaceted antimicrobials producing Streptomyces sp. strain FH1.</title>
        <authorList>
            <person name="Hassan F."/>
            <person name="Ali H."/>
            <person name="Hassan N."/>
            <person name="Nawaz A."/>
        </authorList>
    </citation>
    <scope>NUCLEOTIDE SEQUENCE [LARGE SCALE GENOMIC DNA]</scope>
    <source>
        <strain evidence="2 3">FH1</strain>
    </source>
</reference>
<feature type="region of interest" description="Disordered" evidence="1">
    <location>
        <begin position="271"/>
        <end position="314"/>
    </location>
</feature>
<protein>
    <submittedName>
        <fullName evidence="2">Uncharacterized protein</fullName>
    </submittedName>
</protein>
<gene>
    <name evidence="2" type="ORF">ACE11A_25705</name>
</gene>
<proteinExistence type="predicted"/>
<comment type="caution">
    <text evidence="2">The sequence shown here is derived from an EMBL/GenBank/DDBJ whole genome shotgun (WGS) entry which is preliminary data.</text>
</comment>
<sequence>MTDTNEMTEVEAGAERGGVLRSLRPYLPGRADAEALLAGSGEIGRRTGRWITTGRWTAAGEKPKPEATPGEKPKISLSKLLKKDDDGAPAGETVPGEQGEKPWHGPLKRLAALAFAVYAAAYLVRSTPPLLTGIVLGWCVTAWVLSPTPARPVADDGADVDGLEEEFDGDADDDQEHDAAAGVEDDESLPSPTVDPRAAVLALVPPLAGDRLGVHVDELLSAAHRQGLLRGWAKGDLRAWLEEGGTPTGDLNLARPDLGRRCTRAGVRLADLPATPSHTVTTPAESAPQAAPAGGGEDSPPPAPTPPSPARVGV</sequence>
<dbReference type="Proteomes" id="UP001577267">
    <property type="component" value="Unassembled WGS sequence"/>
</dbReference>
<feature type="compositionally biased region" description="Pro residues" evidence="1">
    <location>
        <begin position="299"/>
        <end position="314"/>
    </location>
</feature>
<dbReference type="RefSeq" id="WP_375066316.1">
    <property type="nucleotide sequence ID" value="NZ_JBHGBT010000046.1"/>
</dbReference>
<feature type="compositionally biased region" description="Acidic residues" evidence="1">
    <location>
        <begin position="156"/>
        <end position="176"/>
    </location>
</feature>